<dbReference type="SMART" id="SM00086">
    <property type="entry name" value="PAC"/>
    <property type="match status" value="1"/>
</dbReference>
<dbReference type="InterPro" id="IPR001610">
    <property type="entry name" value="PAC"/>
</dbReference>
<dbReference type="Pfam" id="PF13426">
    <property type="entry name" value="PAS_9"/>
    <property type="match status" value="1"/>
</dbReference>
<dbReference type="EMBL" id="JBHMDM010000007">
    <property type="protein sequence ID" value="MFB9377720.1"/>
    <property type="molecule type" value="Genomic_DNA"/>
</dbReference>
<dbReference type="InterPro" id="IPR000014">
    <property type="entry name" value="PAS"/>
</dbReference>
<dbReference type="PROSITE" id="PS50112">
    <property type="entry name" value="PAS"/>
    <property type="match status" value="1"/>
</dbReference>
<evidence type="ECO:0000313" key="6">
    <source>
        <dbReference type="EMBL" id="MFB9377720.1"/>
    </source>
</evidence>
<name>A0ABV5LUI4_9ACTN</name>
<dbReference type="PANTHER" id="PTHR47429:SF2">
    <property type="entry name" value="PROTEIN TWIN LOV 1"/>
    <property type="match status" value="1"/>
</dbReference>
<evidence type="ECO:0000259" key="5">
    <source>
        <dbReference type="PROSITE" id="PS50113"/>
    </source>
</evidence>
<dbReference type="PROSITE" id="PS50113">
    <property type="entry name" value="PAC"/>
    <property type="match status" value="1"/>
</dbReference>
<organism evidence="6 7">
    <name type="scientific">Kineococcus gynurae</name>
    <dbReference type="NCBI Taxonomy" id="452979"/>
    <lineage>
        <taxon>Bacteria</taxon>
        <taxon>Bacillati</taxon>
        <taxon>Actinomycetota</taxon>
        <taxon>Actinomycetes</taxon>
        <taxon>Kineosporiales</taxon>
        <taxon>Kineosporiaceae</taxon>
        <taxon>Kineococcus</taxon>
    </lineage>
</organism>
<keyword evidence="7" id="KW-1185">Reference proteome</keyword>
<feature type="domain" description="PAC" evidence="5">
    <location>
        <begin position="102"/>
        <end position="156"/>
    </location>
</feature>
<keyword evidence="1" id="KW-0285">Flavoprotein</keyword>
<dbReference type="NCBIfam" id="TIGR00229">
    <property type="entry name" value="sensory_box"/>
    <property type="match status" value="1"/>
</dbReference>
<dbReference type="Gene3D" id="3.30.450.20">
    <property type="entry name" value="PAS domain"/>
    <property type="match status" value="1"/>
</dbReference>
<keyword evidence="3" id="KW-0157">Chromophore</keyword>
<keyword evidence="2" id="KW-0288">FMN</keyword>
<evidence type="ECO:0000256" key="1">
    <source>
        <dbReference type="ARBA" id="ARBA00022630"/>
    </source>
</evidence>
<sequence>MPDAPGALPPPARPRPFSALDADVLPGLVGYDQAALDAAGVSLVIVDARVQDLPVCWVSPAFLQLTGYRAGDVIGRNCRLLQTEHTSTLTRSRIREAIAQGSPLRETLLNRRADGSIFWNELLMTPLRNDAGEVDYLAGYQVDVSARMAAHAAYERFLEAERRARHRQARGVPRTTETSVTLDLNWPERVSQRES</sequence>
<protein>
    <submittedName>
        <fullName evidence="6">PAS domain-containing protein</fullName>
    </submittedName>
</protein>
<dbReference type="RefSeq" id="WP_380137958.1">
    <property type="nucleotide sequence ID" value="NZ_JBHLUI010000008.1"/>
</dbReference>
<evidence type="ECO:0000259" key="4">
    <source>
        <dbReference type="PROSITE" id="PS50112"/>
    </source>
</evidence>
<evidence type="ECO:0000256" key="3">
    <source>
        <dbReference type="ARBA" id="ARBA00022991"/>
    </source>
</evidence>
<dbReference type="Proteomes" id="UP001589748">
    <property type="component" value="Unassembled WGS sequence"/>
</dbReference>
<dbReference type="InterPro" id="IPR000700">
    <property type="entry name" value="PAS-assoc_C"/>
</dbReference>
<evidence type="ECO:0000313" key="7">
    <source>
        <dbReference type="Proteomes" id="UP001589748"/>
    </source>
</evidence>
<dbReference type="PANTHER" id="PTHR47429">
    <property type="entry name" value="PROTEIN TWIN LOV 1"/>
    <property type="match status" value="1"/>
</dbReference>
<accession>A0ABV5LUI4</accession>
<proteinExistence type="predicted"/>
<gene>
    <name evidence="6" type="ORF">ACFFVI_12155</name>
</gene>
<feature type="domain" description="PAS" evidence="4">
    <location>
        <begin position="35"/>
        <end position="101"/>
    </location>
</feature>
<evidence type="ECO:0000256" key="2">
    <source>
        <dbReference type="ARBA" id="ARBA00022643"/>
    </source>
</evidence>
<dbReference type="CDD" id="cd00130">
    <property type="entry name" value="PAS"/>
    <property type="match status" value="1"/>
</dbReference>
<reference evidence="6 7" key="1">
    <citation type="submission" date="2024-09" db="EMBL/GenBank/DDBJ databases">
        <authorList>
            <person name="Sun Q."/>
            <person name="Mori K."/>
        </authorList>
    </citation>
    <scope>NUCLEOTIDE SEQUENCE [LARGE SCALE GENOMIC DNA]</scope>
    <source>
        <strain evidence="6 7">TISTR 1856</strain>
    </source>
</reference>
<dbReference type="InterPro" id="IPR035965">
    <property type="entry name" value="PAS-like_dom_sf"/>
</dbReference>
<comment type="caution">
    <text evidence="6">The sequence shown here is derived from an EMBL/GenBank/DDBJ whole genome shotgun (WGS) entry which is preliminary data.</text>
</comment>
<dbReference type="SUPFAM" id="SSF55785">
    <property type="entry name" value="PYP-like sensor domain (PAS domain)"/>
    <property type="match status" value="1"/>
</dbReference>